<proteinExistence type="predicted"/>
<dbReference type="Proteomes" id="UP000886998">
    <property type="component" value="Unassembled WGS sequence"/>
</dbReference>
<evidence type="ECO:0000313" key="3">
    <source>
        <dbReference type="Proteomes" id="UP000886998"/>
    </source>
</evidence>
<sequence length="125" mass="13145">MAICAGALAVAISVVALPVYGGIRLFRTCEKGPTPAPVRRRAPPNHHVRNIGLHCGKIIAVAGLGALALCAGTLVAGISLIALPLYGGIRLFRSCENHPYDVTRSPSPTVYHIPNVGLKRSQTFP</sequence>
<keyword evidence="1" id="KW-0472">Membrane</keyword>
<name>A0A8X6JZ49_9ARAC</name>
<dbReference type="EMBL" id="BMAV01026102">
    <property type="protein sequence ID" value="GFS47355.1"/>
    <property type="molecule type" value="Genomic_DNA"/>
</dbReference>
<reference evidence="2" key="1">
    <citation type="submission" date="2020-08" db="EMBL/GenBank/DDBJ databases">
        <title>Multicomponent nature underlies the extraordinary mechanical properties of spider dragline silk.</title>
        <authorList>
            <person name="Kono N."/>
            <person name="Nakamura H."/>
            <person name="Mori M."/>
            <person name="Yoshida Y."/>
            <person name="Ohtoshi R."/>
            <person name="Malay A.D."/>
            <person name="Moran D.A.P."/>
            <person name="Tomita M."/>
            <person name="Numata K."/>
            <person name="Arakawa K."/>
        </authorList>
    </citation>
    <scope>NUCLEOTIDE SEQUENCE</scope>
</reference>
<gene>
    <name evidence="2" type="ORF">TNIN_138701</name>
</gene>
<evidence type="ECO:0000313" key="2">
    <source>
        <dbReference type="EMBL" id="GFS47355.1"/>
    </source>
</evidence>
<comment type="caution">
    <text evidence="2">The sequence shown here is derived from an EMBL/GenBank/DDBJ whole genome shotgun (WGS) entry which is preliminary data.</text>
</comment>
<dbReference type="AlphaFoldDB" id="A0A8X6JZ49"/>
<accession>A0A8X6JZ49</accession>
<evidence type="ECO:0000256" key="1">
    <source>
        <dbReference type="SAM" id="Phobius"/>
    </source>
</evidence>
<dbReference type="OrthoDB" id="69641at2759"/>
<keyword evidence="1" id="KW-0812">Transmembrane</keyword>
<organism evidence="2 3">
    <name type="scientific">Trichonephila inaurata madagascariensis</name>
    <dbReference type="NCBI Taxonomy" id="2747483"/>
    <lineage>
        <taxon>Eukaryota</taxon>
        <taxon>Metazoa</taxon>
        <taxon>Ecdysozoa</taxon>
        <taxon>Arthropoda</taxon>
        <taxon>Chelicerata</taxon>
        <taxon>Arachnida</taxon>
        <taxon>Araneae</taxon>
        <taxon>Araneomorphae</taxon>
        <taxon>Entelegynae</taxon>
        <taxon>Araneoidea</taxon>
        <taxon>Nephilidae</taxon>
        <taxon>Trichonephila</taxon>
        <taxon>Trichonephila inaurata</taxon>
    </lineage>
</organism>
<keyword evidence="1" id="KW-1133">Transmembrane helix</keyword>
<feature type="transmembrane region" description="Helical" evidence="1">
    <location>
        <begin position="58"/>
        <end position="83"/>
    </location>
</feature>
<protein>
    <submittedName>
        <fullName evidence="2">Uncharacterized protein</fullName>
    </submittedName>
</protein>
<keyword evidence="3" id="KW-1185">Reference proteome</keyword>